<sequence length="511" mass="58237">MAAIRELISGALTAQPEKLLYAVALLGLAVFSYAFWYILSLGSEYALVIMFYMRLDPGRCFPARIAAYSPQHESISDRLSLRNPRKDQNDNARLRCRYQYIRSLSELLADRGYSRVVAWDDFHMPYEDCLVTADRVLEHETEHLYLLVRFLYRGEWKMVINEVDMAGQNLPLYRIGLRLQSAPLPYLTSISPCELEDSSHYNLPSPQSSNPMEASRHEGIGTKRKADLLSTLPAELQHLIFDLLLRQGHFVMGPNVRHPVYIVRECDQSLALLKVNKSIRAGFRDRMYTASITNPLVVIVSRAEVNLVSTVVRFLCKRQPCFILYQIRADARMKQALNKLDTVIASISRSYILDHVHVLLMLQNPKSFTTWWNGYGEVELDLSCPKTIFPKSVSHLGNLLTLRRLNIEYSLAKDVVDKDGQSVPAYVFANAHVSVRLENIFREDDTIAKVRVLLGYYADGQPGVNGYTRATLRQVAGPRVTTVSERSALDDVFQPQKTRSVKLSLFQWTSI</sequence>
<dbReference type="AlphaFoldDB" id="A0A4U7AZP0"/>
<name>A0A4U7AZP0_9PEZI</name>
<evidence type="ECO:0000313" key="2">
    <source>
        <dbReference type="EMBL" id="TKX22150.1"/>
    </source>
</evidence>
<dbReference type="EMBL" id="PTQR01000072">
    <property type="protein sequence ID" value="TKX22150.1"/>
    <property type="molecule type" value="Genomic_DNA"/>
</dbReference>
<keyword evidence="1" id="KW-0472">Membrane</keyword>
<organism evidence="2 3">
    <name type="scientific">Elsinoe australis</name>
    <dbReference type="NCBI Taxonomy" id="40998"/>
    <lineage>
        <taxon>Eukaryota</taxon>
        <taxon>Fungi</taxon>
        <taxon>Dikarya</taxon>
        <taxon>Ascomycota</taxon>
        <taxon>Pezizomycotina</taxon>
        <taxon>Dothideomycetes</taxon>
        <taxon>Dothideomycetidae</taxon>
        <taxon>Myriangiales</taxon>
        <taxon>Elsinoaceae</taxon>
        <taxon>Elsinoe</taxon>
    </lineage>
</organism>
<evidence type="ECO:0000256" key="1">
    <source>
        <dbReference type="SAM" id="Phobius"/>
    </source>
</evidence>
<keyword evidence="1" id="KW-0812">Transmembrane</keyword>
<gene>
    <name evidence="2" type="ORF">C1H76_5626</name>
</gene>
<comment type="caution">
    <text evidence="2">The sequence shown here is derived from an EMBL/GenBank/DDBJ whole genome shotgun (WGS) entry which is preliminary data.</text>
</comment>
<dbReference type="Proteomes" id="UP000308133">
    <property type="component" value="Unassembled WGS sequence"/>
</dbReference>
<proteinExistence type="predicted"/>
<protein>
    <submittedName>
        <fullName evidence="2">Uncharacterized protein</fullName>
    </submittedName>
</protein>
<reference evidence="2 3" key="1">
    <citation type="submission" date="2018-02" db="EMBL/GenBank/DDBJ databases">
        <title>Draft genome sequences of Elsinoe sp., causing black scab on jojoba.</title>
        <authorList>
            <person name="Stodart B."/>
            <person name="Jeffress S."/>
            <person name="Ash G."/>
            <person name="Arun Chinnappa K."/>
        </authorList>
    </citation>
    <scope>NUCLEOTIDE SEQUENCE [LARGE SCALE GENOMIC DNA]</scope>
    <source>
        <strain evidence="2 3">Hillstone_2</strain>
    </source>
</reference>
<accession>A0A4U7AZP0</accession>
<feature type="transmembrane region" description="Helical" evidence="1">
    <location>
        <begin position="20"/>
        <end position="39"/>
    </location>
</feature>
<evidence type="ECO:0000313" key="3">
    <source>
        <dbReference type="Proteomes" id="UP000308133"/>
    </source>
</evidence>
<keyword evidence="1" id="KW-1133">Transmembrane helix</keyword>